<evidence type="ECO:0000313" key="2">
    <source>
        <dbReference type="EMBL" id="NOU88498.1"/>
    </source>
</evidence>
<protein>
    <recommendedName>
        <fullName evidence="1">Spore germination GerAC-like C-terminal domain-containing protein</fullName>
    </recommendedName>
</protein>
<keyword evidence="3" id="KW-1185">Reference proteome</keyword>
<reference evidence="2 3" key="1">
    <citation type="submission" date="2019-10" db="EMBL/GenBank/DDBJ databases">
        <title>Description of Paenibacillus choica sp. nov.</title>
        <authorList>
            <person name="Carlier A."/>
            <person name="Qi S."/>
        </authorList>
    </citation>
    <scope>NUCLEOTIDE SEQUENCE [LARGE SCALE GENOMIC DNA]</scope>
    <source>
        <strain evidence="2 3">LMG 31460</strain>
    </source>
</reference>
<sequence>MSREGILKPKWTGILSVSPLTTSKANSAQSLPEMSSTSWSFPLRRRAALTNPRISSIFSDSKNVDLIEKEVEKRIGQVSLNTVSVLQKKYKKAVIGLGEYLNNNHYRLWQSMQDDWNDGDHLFSSVDIEMHAQVAIRRIGDINRSE</sequence>
<dbReference type="InterPro" id="IPR008844">
    <property type="entry name" value="Spore_GerAC-like"/>
</dbReference>
<accession>A0ABX1Z540</accession>
<name>A0ABX1Z540_9BACL</name>
<dbReference type="InterPro" id="IPR046953">
    <property type="entry name" value="Spore_GerAC-like_C"/>
</dbReference>
<dbReference type="InterPro" id="IPR038501">
    <property type="entry name" value="Spore_GerAC_C_sf"/>
</dbReference>
<evidence type="ECO:0000259" key="1">
    <source>
        <dbReference type="Pfam" id="PF05504"/>
    </source>
</evidence>
<dbReference type="PANTHER" id="PTHR35789">
    <property type="entry name" value="SPORE GERMINATION PROTEIN B3"/>
    <property type="match status" value="1"/>
</dbReference>
<proteinExistence type="predicted"/>
<evidence type="ECO:0000313" key="3">
    <source>
        <dbReference type="Proteomes" id="UP000658690"/>
    </source>
</evidence>
<comment type="caution">
    <text evidence="2">The sequence shown here is derived from an EMBL/GenBank/DDBJ whole genome shotgun (WGS) entry which is preliminary data.</text>
</comment>
<organism evidence="2 3">
    <name type="scientific">Paenibacillus germinis</name>
    <dbReference type="NCBI Taxonomy" id="2654979"/>
    <lineage>
        <taxon>Bacteria</taxon>
        <taxon>Bacillati</taxon>
        <taxon>Bacillota</taxon>
        <taxon>Bacilli</taxon>
        <taxon>Bacillales</taxon>
        <taxon>Paenibacillaceae</taxon>
        <taxon>Paenibacillus</taxon>
    </lineage>
</organism>
<dbReference type="PANTHER" id="PTHR35789:SF1">
    <property type="entry name" value="SPORE GERMINATION PROTEIN B3"/>
    <property type="match status" value="1"/>
</dbReference>
<dbReference type="Pfam" id="PF05504">
    <property type="entry name" value="Spore_GerAC"/>
    <property type="match status" value="1"/>
</dbReference>
<feature type="domain" description="Spore germination GerAC-like C-terminal" evidence="1">
    <location>
        <begin position="58"/>
        <end position="140"/>
    </location>
</feature>
<dbReference type="Gene3D" id="3.30.300.210">
    <property type="entry name" value="Nutrient germinant receptor protein C, domain 3"/>
    <property type="match status" value="1"/>
</dbReference>
<dbReference type="EMBL" id="WHOC01000121">
    <property type="protein sequence ID" value="NOU88498.1"/>
    <property type="molecule type" value="Genomic_DNA"/>
</dbReference>
<dbReference type="Proteomes" id="UP000658690">
    <property type="component" value="Unassembled WGS sequence"/>
</dbReference>
<gene>
    <name evidence="2" type="ORF">GC102_22475</name>
</gene>